<reference evidence="2 3" key="1">
    <citation type="journal article" date="2018" name="Elife">
        <title>Firefly genomes illuminate parallel origins of bioluminescence in beetles.</title>
        <authorList>
            <person name="Fallon T.R."/>
            <person name="Lower S.E."/>
            <person name="Chang C.H."/>
            <person name="Bessho-Uehara M."/>
            <person name="Martin G.J."/>
            <person name="Bewick A.J."/>
            <person name="Behringer M."/>
            <person name="Debat H.J."/>
            <person name="Wong I."/>
            <person name="Day J.C."/>
            <person name="Suvorov A."/>
            <person name="Silva C.J."/>
            <person name="Stanger-Hall K.F."/>
            <person name="Hall D.W."/>
            <person name="Schmitz R.J."/>
            <person name="Nelson D.R."/>
            <person name="Lewis S.M."/>
            <person name="Shigenobu S."/>
            <person name="Bybee S.M."/>
            <person name="Larracuente A.M."/>
            <person name="Oba Y."/>
            <person name="Weng J.K."/>
        </authorList>
    </citation>
    <scope>NUCLEOTIDE SEQUENCE [LARGE SCALE GENOMIC DNA]</scope>
    <source>
        <strain evidence="2">1611_PpyrPB1</strain>
        <tissue evidence="2">Whole body</tissue>
    </source>
</reference>
<comment type="caution">
    <text evidence="2">The sequence shown here is derived from an EMBL/GenBank/DDBJ whole genome shotgun (WGS) entry which is preliminary data.</text>
</comment>
<evidence type="ECO:0000313" key="3">
    <source>
        <dbReference type="Proteomes" id="UP000327044"/>
    </source>
</evidence>
<sequence>MLTLSEHHASKEQAWIKESQFDECNDDVCKENIDPETTLEISHEEKGSLEKKIGIPDPMPQTSESVTGGPHNSCKVQILSVISINPLSHNDFSQNAESFYNDDRRDRDYQINASETTSTSIISHEEKGILEENFEIFDPKPSISESFTGGPHNSCNEFSQNTIEAESSDNDDSRDRDYQISDPASDTTSTSSVSSDAIDIKTEVRKPKTASSNKNIDQPLSETVFVKVFNLMKGDDIAFEAKRDLLIVHFGNSYLMKHKRERMAISCSNRMRELARLLISYRRILNKGAETSFKDLLHPENFDNVVTAVRHIVGYDFEKKTFKAPSLAMHLGTSLKMVCDELTHLILKQSKGFKCKSTDDSQRWLQDIKNFKKLVISRWNTEISSLANKDLLEKRWQKPLLLPLVSDVKKFRDGIMEIARECQNKFHMKEDNEHTYKLLVQCTLSLLIVFNRRRIGDVQYLKIKDYTIGKKSNIKDFENALTEMEKALTTKYKRVVTGGKGSRPVVILIPELIQNFMGVLLEHREKYIPNDNEYAFAMPGSKIKWGKGDVAIRNLATMVNLEAPAAITSNKLRKHIATIMQLLNLSKDEAKQFSTFMGHTQKTHDEFYELPVDLYQTAKVSKLLLMMEKGRLPLEYKGKSLAEINIDPDLEYAEEDNVEANGIDVK</sequence>
<proteinExistence type="predicted"/>
<protein>
    <submittedName>
        <fullName evidence="2">Uncharacterized protein</fullName>
    </submittedName>
</protein>
<feature type="compositionally biased region" description="Basic and acidic residues" evidence="1">
    <location>
        <begin position="43"/>
        <end position="54"/>
    </location>
</feature>
<name>A0A5N4B2H5_PHOPY</name>
<keyword evidence="3" id="KW-1185">Reference proteome</keyword>
<evidence type="ECO:0000313" key="2">
    <source>
        <dbReference type="EMBL" id="KAB0803764.1"/>
    </source>
</evidence>
<dbReference type="InParanoid" id="A0A5N4B2H5"/>
<feature type="region of interest" description="Disordered" evidence="1">
    <location>
        <begin position="163"/>
        <end position="215"/>
    </location>
</feature>
<evidence type="ECO:0000256" key="1">
    <source>
        <dbReference type="SAM" id="MobiDB-lite"/>
    </source>
</evidence>
<organism evidence="2 3">
    <name type="scientific">Photinus pyralis</name>
    <name type="common">Common eastern firefly</name>
    <name type="synonym">Lampyris pyralis</name>
    <dbReference type="NCBI Taxonomy" id="7054"/>
    <lineage>
        <taxon>Eukaryota</taxon>
        <taxon>Metazoa</taxon>
        <taxon>Ecdysozoa</taxon>
        <taxon>Arthropoda</taxon>
        <taxon>Hexapoda</taxon>
        <taxon>Insecta</taxon>
        <taxon>Pterygota</taxon>
        <taxon>Neoptera</taxon>
        <taxon>Endopterygota</taxon>
        <taxon>Coleoptera</taxon>
        <taxon>Polyphaga</taxon>
        <taxon>Elateriformia</taxon>
        <taxon>Elateroidea</taxon>
        <taxon>Lampyridae</taxon>
        <taxon>Lampyrinae</taxon>
        <taxon>Photinus</taxon>
    </lineage>
</organism>
<feature type="region of interest" description="Disordered" evidence="1">
    <location>
        <begin position="43"/>
        <end position="70"/>
    </location>
</feature>
<dbReference type="AlphaFoldDB" id="A0A5N4B2H5"/>
<dbReference type="PANTHER" id="PTHR33480">
    <property type="entry name" value="SET DOMAIN-CONTAINING PROTEIN-RELATED"/>
    <property type="match status" value="1"/>
</dbReference>
<gene>
    <name evidence="2" type="ORF">PPYR_00734</name>
</gene>
<accession>A0A5N4B2H5</accession>
<dbReference type="EMBL" id="VVIM01000001">
    <property type="protein sequence ID" value="KAB0803764.1"/>
    <property type="molecule type" value="Genomic_DNA"/>
</dbReference>
<dbReference type="PANTHER" id="PTHR33480:SF1">
    <property type="entry name" value="TYR RECOMBINASE DOMAIN-CONTAINING PROTEIN"/>
    <property type="match status" value="1"/>
</dbReference>
<dbReference type="Proteomes" id="UP000327044">
    <property type="component" value="Unassembled WGS sequence"/>
</dbReference>
<feature type="compositionally biased region" description="Low complexity" evidence="1">
    <location>
        <begin position="180"/>
        <end position="197"/>
    </location>
</feature>